<protein>
    <recommendedName>
        <fullName evidence="3 5">acylphosphatase</fullName>
        <ecNumber evidence="2 5">3.6.1.7</ecNumber>
    </recommendedName>
</protein>
<dbReference type="InterPro" id="IPR017968">
    <property type="entry name" value="Acylphosphatase_CS"/>
</dbReference>
<dbReference type="InterPro" id="IPR020456">
    <property type="entry name" value="Acylphosphatase"/>
</dbReference>
<dbReference type="Gene3D" id="3.30.70.100">
    <property type="match status" value="1"/>
</dbReference>
<feature type="domain" description="Acylphosphatase-like" evidence="7">
    <location>
        <begin position="4"/>
        <end position="88"/>
    </location>
</feature>
<comment type="caution">
    <text evidence="8">The sequence shown here is derived from an EMBL/GenBank/DDBJ whole genome shotgun (WGS) entry which is preliminary data.</text>
</comment>
<keyword evidence="9" id="KW-1185">Reference proteome</keyword>
<feature type="active site" evidence="5">
    <location>
        <position position="19"/>
    </location>
</feature>
<dbReference type="PANTHER" id="PTHR47268">
    <property type="entry name" value="ACYLPHOSPHATASE"/>
    <property type="match status" value="1"/>
</dbReference>
<evidence type="ECO:0000256" key="4">
    <source>
        <dbReference type="ARBA" id="ARBA00047645"/>
    </source>
</evidence>
<evidence type="ECO:0000313" key="9">
    <source>
        <dbReference type="Proteomes" id="UP000194903"/>
    </source>
</evidence>
<dbReference type="OrthoDB" id="9808093at2"/>
<evidence type="ECO:0000256" key="1">
    <source>
        <dbReference type="ARBA" id="ARBA00005614"/>
    </source>
</evidence>
<dbReference type="Pfam" id="PF00708">
    <property type="entry name" value="Acylphosphatase"/>
    <property type="match status" value="1"/>
</dbReference>
<evidence type="ECO:0000256" key="6">
    <source>
        <dbReference type="RuleBase" id="RU004168"/>
    </source>
</evidence>
<proteinExistence type="inferred from homology"/>
<accession>A0A252F3L2</accession>
<evidence type="ECO:0000256" key="2">
    <source>
        <dbReference type="ARBA" id="ARBA00012150"/>
    </source>
</evidence>
<reference evidence="8 9" key="1">
    <citation type="submission" date="2017-05" db="EMBL/GenBank/DDBJ databases">
        <title>Butyricicoccus porcorum sp. nov. a butyrate-producing bacterium from the swine intestinal tract.</title>
        <authorList>
            <person name="Trachsel J."/>
            <person name="Humphrey S."/>
            <person name="Allen H.K."/>
        </authorList>
    </citation>
    <scope>NUCLEOTIDE SEQUENCE [LARGE SCALE GENOMIC DNA]</scope>
    <source>
        <strain evidence="8">BB10</strain>
    </source>
</reference>
<evidence type="ECO:0000313" key="8">
    <source>
        <dbReference type="EMBL" id="OUM20384.1"/>
    </source>
</evidence>
<dbReference type="InterPro" id="IPR036046">
    <property type="entry name" value="Acylphosphatase-like_dom_sf"/>
</dbReference>
<dbReference type="RefSeq" id="WP_087018738.1">
    <property type="nucleotide sequence ID" value="NZ_NHOC01000005.1"/>
</dbReference>
<dbReference type="AlphaFoldDB" id="A0A252F3L2"/>
<comment type="similarity">
    <text evidence="1 6">Belongs to the acylphosphatase family.</text>
</comment>
<dbReference type="EC" id="3.6.1.7" evidence="2 5"/>
<evidence type="ECO:0000256" key="3">
    <source>
        <dbReference type="ARBA" id="ARBA00015991"/>
    </source>
</evidence>
<dbReference type="InterPro" id="IPR001792">
    <property type="entry name" value="Acylphosphatase-like_dom"/>
</dbReference>
<gene>
    <name evidence="8" type="ORF">CBW42_05965</name>
</gene>
<dbReference type="Proteomes" id="UP000194903">
    <property type="component" value="Unassembled WGS sequence"/>
</dbReference>
<evidence type="ECO:0000259" key="7">
    <source>
        <dbReference type="PROSITE" id="PS51160"/>
    </source>
</evidence>
<name>A0A252F3L2_9FIRM</name>
<dbReference type="PROSITE" id="PS00151">
    <property type="entry name" value="ACYLPHOSPHATASE_2"/>
    <property type="match status" value="1"/>
</dbReference>
<dbReference type="GO" id="GO:0003998">
    <property type="term" value="F:acylphosphatase activity"/>
    <property type="evidence" value="ECO:0007669"/>
    <property type="project" value="UniProtKB-EC"/>
</dbReference>
<evidence type="ECO:0000256" key="5">
    <source>
        <dbReference type="PROSITE-ProRule" id="PRU00520"/>
    </source>
</evidence>
<dbReference type="SUPFAM" id="SSF54975">
    <property type="entry name" value="Acylphosphatase/BLUF domain-like"/>
    <property type="match status" value="1"/>
</dbReference>
<dbReference type="EMBL" id="NHOC01000005">
    <property type="protein sequence ID" value="OUM20384.1"/>
    <property type="molecule type" value="Genomic_DNA"/>
</dbReference>
<comment type="catalytic activity">
    <reaction evidence="4 5">
        <text>an acyl phosphate + H2O = a carboxylate + phosphate + H(+)</text>
        <dbReference type="Rhea" id="RHEA:14965"/>
        <dbReference type="ChEBI" id="CHEBI:15377"/>
        <dbReference type="ChEBI" id="CHEBI:15378"/>
        <dbReference type="ChEBI" id="CHEBI:29067"/>
        <dbReference type="ChEBI" id="CHEBI:43474"/>
        <dbReference type="ChEBI" id="CHEBI:59918"/>
        <dbReference type="EC" id="3.6.1.7"/>
    </reaction>
</comment>
<feature type="active site" evidence="5">
    <location>
        <position position="37"/>
    </location>
</feature>
<sequence>MLTRWRLVLSGRVQGIGLRFRAKMGAQQYKLTGWVRNLDDGDVELEVQGEDAAVDAYVNCLRTLPGANVTFLHAEEQDVIEETRFRIR</sequence>
<keyword evidence="5" id="KW-0378">Hydrolase</keyword>
<dbReference type="PROSITE" id="PS51160">
    <property type="entry name" value="ACYLPHOSPHATASE_3"/>
    <property type="match status" value="1"/>
</dbReference>
<organism evidence="8 9">
    <name type="scientific">Butyricicoccus porcorum</name>
    <dbReference type="NCBI Taxonomy" id="1945634"/>
    <lineage>
        <taxon>Bacteria</taxon>
        <taxon>Bacillati</taxon>
        <taxon>Bacillota</taxon>
        <taxon>Clostridia</taxon>
        <taxon>Eubacteriales</taxon>
        <taxon>Butyricicoccaceae</taxon>
        <taxon>Butyricicoccus</taxon>
    </lineage>
</organism>
<dbReference type="PANTHER" id="PTHR47268:SF4">
    <property type="entry name" value="ACYLPHOSPHATASE"/>
    <property type="match status" value="1"/>
</dbReference>